<keyword evidence="6" id="KW-0540">Nuclease</keyword>
<keyword evidence="4" id="KW-0175">Coiled coil</keyword>
<gene>
    <name evidence="6" type="ORF">QPM17_21460</name>
</gene>
<dbReference type="InterPro" id="IPR044946">
    <property type="entry name" value="Restrct_endonuc_typeI_TRD_sf"/>
</dbReference>
<comment type="similarity">
    <text evidence="1">Belongs to the type-I restriction system S methylase family.</text>
</comment>
<evidence type="ECO:0000313" key="7">
    <source>
        <dbReference type="Proteomes" id="UP001227964"/>
    </source>
</evidence>
<dbReference type="Proteomes" id="UP001227964">
    <property type="component" value="Unassembled WGS sequence"/>
</dbReference>
<feature type="domain" description="Type I restriction modification DNA specificity" evidence="5">
    <location>
        <begin position="107"/>
        <end position="289"/>
    </location>
</feature>
<evidence type="ECO:0000256" key="2">
    <source>
        <dbReference type="ARBA" id="ARBA00022747"/>
    </source>
</evidence>
<evidence type="ECO:0000256" key="4">
    <source>
        <dbReference type="SAM" id="Coils"/>
    </source>
</evidence>
<sequence>MSAQELITDHLDLWTGAVTHKSGTGRGASGKNGKIELTGIKKLRELILELAVRGKLVKQDPSDEPASVLLEKIAEEKARLVEEGKVRKPKKLKEKPGGYTAPFDIPDNWKWSPVDQLAPFPLFDGDWIESKDQDPTGSIRLLQLADIGVGEFKNTSRKYINSETFARLKCSRINAGDILIARLPSPIGRATVFPGLMQDCITAVDVAILRTEEMLNQQYVVHALNSTTCRNQVESYGKGATRFRISTGNLKTILIPVPPLPEQHRIVEKVDELMALCDRLEQEVGDQLEAHEVLVDTLLDALTHSTDAAELAENWARVAEHFDTLFTTEASIDKLKKAILQLAVMGRLVPQSLNDKHASALLDEILAERDRLKREEGMKTKASGAVNTEEAYLTIPRSWVWVRLGNTAKFIDYRGKTPKKVGSGKRLITAKNIRKGYIDKDPEEFISEPDYHTWMTRGFPRVGDTLFTPEAPLGNAANVDLEEEFALAQRAICFQWHVREISPFMLMQILALPFQEQLIFNATGMTATGIKAAKLKEIPVVLPPLEEQKSIVEKVEELMALCDRLKVRLGEAGETRAQLAETVVEQAVN</sequence>
<dbReference type="InterPro" id="IPR051212">
    <property type="entry name" value="Type-I_RE_S_subunit"/>
</dbReference>
<dbReference type="PANTHER" id="PTHR43140">
    <property type="entry name" value="TYPE-1 RESTRICTION ENZYME ECOKI SPECIFICITY PROTEIN"/>
    <property type="match status" value="1"/>
</dbReference>
<dbReference type="RefSeq" id="WP_285393745.1">
    <property type="nucleotide sequence ID" value="NZ_JASSVS010000017.1"/>
</dbReference>
<dbReference type="GO" id="GO:0004519">
    <property type="term" value="F:endonuclease activity"/>
    <property type="evidence" value="ECO:0007669"/>
    <property type="project" value="UniProtKB-KW"/>
</dbReference>
<keyword evidence="7" id="KW-1185">Reference proteome</keyword>
<keyword evidence="2" id="KW-0680">Restriction system</keyword>
<feature type="domain" description="Type I restriction modification DNA specificity" evidence="5">
    <location>
        <begin position="435"/>
        <end position="564"/>
    </location>
</feature>
<keyword evidence="6" id="KW-0378">Hydrolase</keyword>
<feature type="coiled-coil region" evidence="4">
    <location>
        <begin position="263"/>
        <end position="290"/>
    </location>
</feature>
<evidence type="ECO:0000259" key="5">
    <source>
        <dbReference type="Pfam" id="PF01420"/>
    </source>
</evidence>
<evidence type="ECO:0000313" key="6">
    <source>
        <dbReference type="EMBL" id="MDL0433717.1"/>
    </source>
</evidence>
<evidence type="ECO:0000256" key="1">
    <source>
        <dbReference type="ARBA" id="ARBA00010923"/>
    </source>
</evidence>
<dbReference type="EMBL" id="JASSVS010000017">
    <property type="protein sequence ID" value="MDL0433717.1"/>
    <property type="molecule type" value="Genomic_DNA"/>
</dbReference>
<protein>
    <submittedName>
        <fullName evidence="6">Restriction endonuclease subunit S</fullName>
    </submittedName>
</protein>
<evidence type="ECO:0000256" key="3">
    <source>
        <dbReference type="ARBA" id="ARBA00023125"/>
    </source>
</evidence>
<accession>A0ABT7IHQ6</accession>
<dbReference type="PANTHER" id="PTHR43140:SF1">
    <property type="entry name" value="TYPE I RESTRICTION ENZYME ECOKI SPECIFICITY SUBUNIT"/>
    <property type="match status" value="1"/>
</dbReference>
<dbReference type="CDD" id="cd17246">
    <property type="entry name" value="RMtype1_S_SonII-TRD2-CR2_like"/>
    <property type="match status" value="1"/>
</dbReference>
<comment type="caution">
    <text evidence="6">The sequence shown here is derived from an EMBL/GenBank/DDBJ whole genome shotgun (WGS) entry which is preliminary data.</text>
</comment>
<reference evidence="6 7" key="1">
    <citation type="submission" date="2023-06" db="EMBL/GenBank/DDBJ databases">
        <title>Marinobacter azerbaijanicus a moderately halophilic, isolated from Urmia Lake in Azerbaijan region of Iran.</title>
        <authorList>
            <person name="Sanchez-Porro C."/>
            <person name="Aghdam E.M."/>
            <person name="Saheb S.M."/>
            <person name="Tarhriz V."/>
            <person name="Kazemi E."/>
            <person name="Ammozegar M.A."/>
            <person name="Ventosa A."/>
            <person name="Hejazi M.S."/>
        </authorList>
    </citation>
    <scope>NUCLEOTIDE SEQUENCE [LARGE SCALE GENOMIC DNA]</scope>
    <source>
        <strain evidence="6 7">TBZ242</strain>
    </source>
</reference>
<keyword evidence="3" id="KW-0238">DNA-binding</keyword>
<keyword evidence="6" id="KW-0255">Endonuclease</keyword>
<organism evidence="6 7">
    <name type="scientific">Marinobacter azerbaijanicus</name>
    <dbReference type="NCBI Taxonomy" id="3050455"/>
    <lineage>
        <taxon>Bacteria</taxon>
        <taxon>Pseudomonadati</taxon>
        <taxon>Pseudomonadota</taxon>
        <taxon>Gammaproteobacteria</taxon>
        <taxon>Pseudomonadales</taxon>
        <taxon>Marinobacteraceae</taxon>
        <taxon>Marinobacter</taxon>
    </lineage>
</organism>
<name>A0ABT7IHQ6_9GAMM</name>
<dbReference type="Gene3D" id="3.90.220.20">
    <property type="entry name" value="DNA methylase specificity domains"/>
    <property type="match status" value="2"/>
</dbReference>
<dbReference type="InterPro" id="IPR000055">
    <property type="entry name" value="Restrct_endonuc_typeI_TRD"/>
</dbReference>
<dbReference type="Pfam" id="PF01420">
    <property type="entry name" value="Methylase_S"/>
    <property type="match status" value="2"/>
</dbReference>
<dbReference type="SUPFAM" id="SSF116734">
    <property type="entry name" value="DNA methylase specificity domain"/>
    <property type="match status" value="2"/>
</dbReference>
<proteinExistence type="inferred from homology"/>